<evidence type="ECO:0000313" key="2">
    <source>
        <dbReference type="EMBL" id="SMX63493.1"/>
    </source>
</evidence>
<dbReference type="RefSeq" id="WP_223290003.1">
    <property type="nucleotide sequence ID" value="NZ_FXZC01000001.1"/>
</dbReference>
<accession>A0A2H1HKN2</accession>
<protein>
    <submittedName>
        <fullName evidence="2">Helix-turn-helix domain-containing protein</fullName>
    </submittedName>
</protein>
<evidence type="ECO:0000256" key="1">
    <source>
        <dbReference type="SAM" id="MobiDB-lite"/>
    </source>
</evidence>
<reference evidence="2 3" key="1">
    <citation type="submission" date="2017-03" db="EMBL/GenBank/DDBJ databases">
        <authorList>
            <person name="Afonso C.L."/>
            <person name="Miller P.J."/>
            <person name="Scott M.A."/>
            <person name="Spackman E."/>
            <person name="Goraichik I."/>
            <person name="Dimitrov K.M."/>
            <person name="Suarez D.L."/>
            <person name="Swayne D.E."/>
        </authorList>
    </citation>
    <scope>NUCLEOTIDE SEQUENCE [LARGE SCALE GENOMIC DNA]</scope>
    <source>
        <strain evidence="2 3">CIP 102111</strain>
    </source>
</reference>
<dbReference type="AlphaFoldDB" id="A0A2H1HKN2"/>
<feature type="region of interest" description="Disordered" evidence="1">
    <location>
        <begin position="1"/>
        <end position="77"/>
    </location>
</feature>
<dbReference type="CDD" id="cd00090">
    <property type="entry name" value="HTH_ARSR"/>
    <property type="match status" value="1"/>
</dbReference>
<dbReference type="InterPro" id="IPR011991">
    <property type="entry name" value="ArsR-like_HTH"/>
</dbReference>
<dbReference type="InterPro" id="IPR036388">
    <property type="entry name" value="WH-like_DNA-bd_sf"/>
</dbReference>
<dbReference type="InterPro" id="IPR036390">
    <property type="entry name" value="WH_DNA-bd_sf"/>
</dbReference>
<proteinExistence type="predicted"/>
<name>A0A2H1HKN2_9MICO</name>
<dbReference type="Gene3D" id="1.10.10.10">
    <property type="entry name" value="Winged helix-like DNA-binding domain superfamily/Winged helix DNA-binding domain"/>
    <property type="match status" value="1"/>
</dbReference>
<gene>
    <name evidence="2" type="ORF">BC102111_00153</name>
</gene>
<dbReference type="GeneID" id="99774425"/>
<organism evidence="2 3">
    <name type="scientific">Brevibacterium casei CIP 102111</name>
    <dbReference type="NCBI Taxonomy" id="1255625"/>
    <lineage>
        <taxon>Bacteria</taxon>
        <taxon>Bacillati</taxon>
        <taxon>Actinomycetota</taxon>
        <taxon>Actinomycetes</taxon>
        <taxon>Micrococcales</taxon>
        <taxon>Brevibacteriaceae</taxon>
        <taxon>Brevibacterium</taxon>
    </lineage>
</organism>
<feature type="compositionally biased region" description="Basic and acidic residues" evidence="1">
    <location>
        <begin position="21"/>
        <end position="33"/>
    </location>
</feature>
<dbReference type="SUPFAM" id="SSF46785">
    <property type="entry name" value="Winged helix' DNA-binding domain"/>
    <property type="match status" value="1"/>
</dbReference>
<evidence type="ECO:0000313" key="3">
    <source>
        <dbReference type="Proteomes" id="UP000234333"/>
    </source>
</evidence>
<dbReference type="EMBL" id="FXZC01000001">
    <property type="protein sequence ID" value="SMX63493.1"/>
    <property type="molecule type" value="Genomic_DNA"/>
</dbReference>
<dbReference type="Proteomes" id="UP000234333">
    <property type="component" value="Unassembled WGS sequence"/>
</dbReference>
<sequence>MDVRADGTAVARDAGPEDSLEERLARLEDRVAELEDSAGSVTASTPAEAGVGSAATPPSAGRASTAGTAPGRSSAGVPDAETFWALNGLVERLGAAGGVVYTGHVTPPGTESPVSWQMGLTAEAFTDFDFAEAAPALTAFSHPVRLALLQAVYEGTTTVAELSADDRFGTTGQIYHHLKALASAGWLENIPRGHWRVPAQKVVPLLTLILIGTH</sequence>